<evidence type="ECO:0000256" key="2">
    <source>
        <dbReference type="PROSITE-ProRule" id="PRU00703"/>
    </source>
</evidence>
<feature type="domain" description="CBS" evidence="3">
    <location>
        <begin position="7"/>
        <end position="67"/>
    </location>
</feature>
<evidence type="ECO:0000259" key="3">
    <source>
        <dbReference type="PROSITE" id="PS51371"/>
    </source>
</evidence>
<dbReference type="InterPro" id="IPR045865">
    <property type="entry name" value="ACT-like_dom_sf"/>
</dbReference>
<feature type="domain" description="ACT" evidence="4">
    <location>
        <begin position="139"/>
        <end position="212"/>
    </location>
</feature>
<dbReference type="Proteomes" id="UP000028549">
    <property type="component" value="Unassembled WGS sequence"/>
</dbReference>
<dbReference type="SUPFAM" id="SSF55021">
    <property type="entry name" value="ACT-like"/>
    <property type="match status" value="1"/>
</dbReference>
<accession>A0A084H0Q6</accession>
<dbReference type="Gene3D" id="3.10.580.10">
    <property type="entry name" value="CBS-domain"/>
    <property type="match status" value="1"/>
</dbReference>
<dbReference type="PANTHER" id="PTHR43080:SF2">
    <property type="entry name" value="CBS DOMAIN-CONTAINING PROTEIN"/>
    <property type="match status" value="1"/>
</dbReference>
<dbReference type="PROSITE" id="PS51671">
    <property type="entry name" value="ACT"/>
    <property type="match status" value="1"/>
</dbReference>
<dbReference type="OrthoDB" id="9781631at2"/>
<gene>
    <name evidence="5" type="ORF">GS18_0207670</name>
</gene>
<dbReference type="CDD" id="cd04883">
    <property type="entry name" value="ACT_AcuB"/>
    <property type="match status" value="1"/>
</dbReference>
<dbReference type="InterPro" id="IPR051257">
    <property type="entry name" value="Diverse_CBS-Domain"/>
</dbReference>
<dbReference type="Gene3D" id="3.30.70.260">
    <property type="match status" value="1"/>
</dbReference>
<organism evidence="5 6">
    <name type="scientific">Metabacillus indicus</name>
    <name type="common">Bacillus indicus</name>
    <dbReference type="NCBI Taxonomy" id="246786"/>
    <lineage>
        <taxon>Bacteria</taxon>
        <taxon>Bacillati</taxon>
        <taxon>Bacillota</taxon>
        <taxon>Bacilli</taxon>
        <taxon>Bacillales</taxon>
        <taxon>Bacillaceae</taxon>
        <taxon>Metabacillus</taxon>
    </lineage>
</organism>
<keyword evidence="1 2" id="KW-0129">CBS domain</keyword>
<dbReference type="Pfam" id="PF00571">
    <property type="entry name" value="CBS"/>
    <property type="match status" value="2"/>
</dbReference>
<evidence type="ECO:0000313" key="6">
    <source>
        <dbReference type="Proteomes" id="UP000028549"/>
    </source>
</evidence>
<keyword evidence="6" id="KW-1185">Reference proteome</keyword>
<dbReference type="STRING" id="246786.GS18_0207670"/>
<dbReference type="PANTHER" id="PTHR43080">
    <property type="entry name" value="CBS DOMAIN-CONTAINING PROTEIN CBSX3, MITOCHONDRIAL"/>
    <property type="match status" value="1"/>
</dbReference>
<dbReference type="EMBL" id="JNVC02000003">
    <property type="protein sequence ID" value="KEZ53168.1"/>
    <property type="molecule type" value="Genomic_DNA"/>
</dbReference>
<dbReference type="SMART" id="SM00116">
    <property type="entry name" value="CBS"/>
    <property type="match status" value="2"/>
</dbReference>
<evidence type="ECO:0000259" key="4">
    <source>
        <dbReference type="PROSITE" id="PS51671"/>
    </source>
</evidence>
<dbReference type="SUPFAM" id="SSF54631">
    <property type="entry name" value="CBS-domain pair"/>
    <property type="match status" value="1"/>
</dbReference>
<comment type="caution">
    <text evidence="5">The sequence shown here is derived from an EMBL/GenBank/DDBJ whole genome shotgun (WGS) entry which is preliminary data.</text>
</comment>
<dbReference type="InterPro" id="IPR046342">
    <property type="entry name" value="CBS_dom_sf"/>
</dbReference>
<dbReference type="Pfam" id="PF01842">
    <property type="entry name" value="ACT"/>
    <property type="match status" value="1"/>
</dbReference>
<dbReference type="AlphaFoldDB" id="A0A084H0Q6"/>
<name>A0A084H0Q6_METID</name>
<evidence type="ECO:0000256" key="1">
    <source>
        <dbReference type="ARBA" id="ARBA00023122"/>
    </source>
</evidence>
<reference evidence="5 6" key="1">
    <citation type="journal article" date="2005" name="Int. J. Syst. Evol. Microbiol.">
        <title>Bacillus cibi sp. nov., isolated from jeotgal, a traditional Korean fermented seafood.</title>
        <authorList>
            <person name="Yoon J.H."/>
            <person name="Lee C.H."/>
            <person name="Oh T.K."/>
        </authorList>
    </citation>
    <scope>NUCLEOTIDE SEQUENCE [LARGE SCALE GENOMIC DNA]</scope>
    <source>
        <strain evidence="5 6">DSM 16189</strain>
    </source>
</reference>
<feature type="domain" description="CBS" evidence="3">
    <location>
        <begin position="78"/>
        <end position="135"/>
    </location>
</feature>
<sequence length="214" mass="23780">MIVEQIMNKNVVTLQPDATIAEAIERMAEHRIRHILIVSGNDMLAGIVSDRDIKDASPSIFELTNDRETLNKPLKSIMKTDAITGHPLDFVEEISSIFYEHKIGCLPIIKHGKLVGIVTETDLLHTFVQLTGADQPGSQIEVKVPNVSGVLSEAAAVFSRHNVNISSVLVYPDQDERFKILVFRVQTMNPMPLIEELDKEGYTVLWPNVPGISS</sequence>
<dbReference type="InterPro" id="IPR002912">
    <property type="entry name" value="ACT_dom"/>
</dbReference>
<dbReference type="RefSeq" id="WP_029278970.1">
    <property type="nucleotide sequence ID" value="NZ_CP176757.1"/>
</dbReference>
<dbReference type="InterPro" id="IPR000644">
    <property type="entry name" value="CBS_dom"/>
</dbReference>
<dbReference type="PROSITE" id="PS51371">
    <property type="entry name" value="CBS"/>
    <property type="match status" value="2"/>
</dbReference>
<proteinExistence type="predicted"/>
<dbReference type="CDD" id="cd04584">
    <property type="entry name" value="CBS_pair_AcuB_like"/>
    <property type="match status" value="1"/>
</dbReference>
<evidence type="ECO:0000313" key="5">
    <source>
        <dbReference type="EMBL" id="KEZ53168.1"/>
    </source>
</evidence>
<protein>
    <submittedName>
        <fullName evidence="5">Acetoin utilization protein AcuB</fullName>
    </submittedName>
</protein>